<comment type="caution">
    <text evidence="2">The sequence shown here is derived from an EMBL/GenBank/DDBJ whole genome shotgun (WGS) entry which is preliminary data.</text>
</comment>
<evidence type="ECO:0008006" key="4">
    <source>
        <dbReference type="Google" id="ProtNLM"/>
    </source>
</evidence>
<organism evidence="2 3">
    <name type="scientific">Roridomyces roridus</name>
    <dbReference type="NCBI Taxonomy" id="1738132"/>
    <lineage>
        <taxon>Eukaryota</taxon>
        <taxon>Fungi</taxon>
        <taxon>Dikarya</taxon>
        <taxon>Basidiomycota</taxon>
        <taxon>Agaricomycotina</taxon>
        <taxon>Agaricomycetes</taxon>
        <taxon>Agaricomycetidae</taxon>
        <taxon>Agaricales</taxon>
        <taxon>Marasmiineae</taxon>
        <taxon>Mycenaceae</taxon>
        <taxon>Roridomyces</taxon>
    </lineage>
</organism>
<name>A0AAD7FN76_9AGAR</name>
<evidence type="ECO:0000313" key="2">
    <source>
        <dbReference type="EMBL" id="KAJ7628673.1"/>
    </source>
</evidence>
<evidence type="ECO:0000313" key="3">
    <source>
        <dbReference type="Proteomes" id="UP001221142"/>
    </source>
</evidence>
<reference evidence="2" key="1">
    <citation type="submission" date="2023-03" db="EMBL/GenBank/DDBJ databases">
        <title>Massive genome expansion in bonnet fungi (Mycena s.s.) driven by repeated elements and novel gene families across ecological guilds.</title>
        <authorList>
            <consortium name="Lawrence Berkeley National Laboratory"/>
            <person name="Harder C.B."/>
            <person name="Miyauchi S."/>
            <person name="Viragh M."/>
            <person name="Kuo A."/>
            <person name="Thoen E."/>
            <person name="Andreopoulos B."/>
            <person name="Lu D."/>
            <person name="Skrede I."/>
            <person name="Drula E."/>
            <person name="Henrissat B."/>
            <person name="Morin E."/>
            <person name="Kohler A."/>
            <person name="Barry K."/>
            <person name="LaButti K."/>
            <person name="Morin E."/>
            <person name="Salamov A."/>
            <person name="Lipzen A."/>
            <person name="Mereny Z."/>
            <person name="Hegedus B."/>
            <person name="Baldrian P."/>
            <person name="Stursova M."/>
            <person name="Weitz H."/>
            <person name="Taylor A."/>
            <person name="Grigoriev I.V."/>
            <person name="Nagy L.G."/>
            <person name="Martin F."/>
            <person name="Kauserud H."/>
        </authorList>
    </citation>
    <scope>NUCLEOTIDE SEQUENCE</scope>
    <source>
        <strain evidence="2">9284</strain>
    </source>
</reference>
<protein>
    <recommendedName>
        <fullName evidence="4">Secreted protein</fullName>
    </recommendedName>
</protein>
<feature type="chain" id="PRO_5042129725" description="Secreted protein" evidence="1">
    <location>
        <begin position="22"/>
        <end position="106"/>
    </location>
</feature>
<sequence>MRRLDTACLILLVSFRQPSSNAPSKYAPNQLQSCFINESRVADAFIGGCIEYFFSILNGLLQCGGLASGSTTVHQVANKGENCDGQCGVAQDVVGDEGNNCSRHEG</sequence>
<keyword evidence="3" id="KW-1185">Reference proteome</keyword>
<dbReference type="Proteomes" id="UP001221142">
    <property type="component" value="Unassembled WGS sequence"/>
</dbReference>
<feature type="signal peptide" evidence="1">
    <location>
        <begin position="1"/>
        <end position="21"/>
    </location>
</feature>
<proteinExistence type="predicted"/>
<dbReference type="EMBL" id="JARKIF010000010">
    <property type="protein sequence ID" value="KAJ7628673.1"/>
    <property type="molecule type" value="Genomic_DNA"/>
</dbReference>
<evidence type="ECO:0000256" key="1">
    <source>
        <dbReference type="SAM" id="SignalP"/>
    </source>
</evidence>
<accession>A0AAD7FN76</accession>
<dbReference type="AlphaFoldDB" id="A0AAD7FN76"/>
<keyword evidence="1" id="KW-0732">Signal</keyword>
<gene>
    <name evidence="2" type="ORF">FB45DRAFT_918975</name>
</gene>